<keyword evidence="7" id="KW-0436">Ligase</keyword>
<gene>
    <name evidence="7" type="ORF">CKAN_02318500</name>
</gene>
<dbReference type="GO" id="GO:0016874">
    <property type="term" value="F:ligase activity"/>
    <property type="evidence" value="ECO:0007669"/>
    <property type="project" value="UniProtKB-KW"/>
</dbReference>
<dbReference type="GO" id="GO:0036297">
    <property type="term" value="P:interstrand cross-link repair"/>
    <property type="evidence" value="ECO:0007669"/>
    <property type="project" value="TreeGrafter"/>
</dbReference>
<protein>
    <submittedName>
        <fullName evidence="7">DNA ligase 6-like protein</fullName>
    </submittedName>
</protein>
<keyword evidence="4" id="KW-0234">DNA repair</keyword>
<comment type="caution">
    <text evidence="7">The sequence shown here is derived from an EMBL/GenBank/DDBJ whole genome shotgun (WGS) entry which is preliminary data.</text>
</comment>
<dbReference type="SUPFAM" id="SSF56281">
    <property type="entry name" value="Metallo-hydrolase/oxidoreductase"/>
    <property type="match status" value="1"/>
</dbReference>
<evidence type="ECO:0000256" key="1">
    <source>
        <dbReference type="ARBA" id="ARBA00004123"/>
    </source>
</evidence>
<organism evidence="7 8">
    <name type="scientific">Cinnamomum micranthum f. kanehirae</name>
    <dbReference type="NCBI Taxonomy" id="337451"/>
    <lineage>
        <taxon>Eukaryota</taxon>
        <taxon>Viridiplantae</taxon>
        <taxon>Streptophyta</taxon>
        <taxon>Embryophyta</taxon>
        <taxon>Tracheophyta</taxon>
        <taxon>Spermatophyta</taxon>
        <taxon>Magnoliopsida</taxon>
        <taxon>Magnoliidae</taxon>
        <taxon>Laurales</taxon>
        <taxon>Lauraceae</taxon>
        <taxon>Cinnamomum</taxon>
    </lineage>
</organism>
<keyword evidence="8" id="KW-1185">Reference proteome</keyword>
<dbReference type="Proteomes" id="UP000283530">
    <property type="component" value="Unassembled WGS sequence"/>
</dbReference>
<dbReference type="EMBL" id="QPKB01000010">
    <property type="protein sequence ID" value="RWR93908.1"/>
    <property type="molecule type" value="Genomic_DNA"/>
</dbReference>
<evidence type="ECO:0000313" key="7">
    <source>
        <dbReference type="EMBL" id="RWR93908.1"/>
    </source>
</evidence>
<dbReference type="InterPro" id="IPR011084">
    <property type="entry name" value="DRMBL"/>
</dbReference>
<evidence type="ECO:0000256" key="5">
    <source>
        <dbReference type="ARBA" id="ARBA00023242"/>
    </source>
</evidence>
<dbReference type="GO" id="GO:0006303">
    <property type="term" value="P:double-strand break repair via nonhomologous end joining"/>
    <property type="evidence" value="ECO:0007669"/>
    <property type="project" value="TreeGrafter"/>
</dbReference>
<dbReference type="CDD" id="cd16273">
    <property type="entry name" value="SNM1A-1C-like_MBL-fold"/>
    <property type="match status" value="1"/>
</dbReference>
<evidence type="ECO:0000259" key="6">
    <source>
        <dbReference type="Pfam" id="PF07522"/>
    </source>
</evidence>
<dbReference type="PANTHER" id="PTHR23240:SF35">
    <property type="entry name" value="DNA REPAIR METALLO-BETA-LACTAMASE FAMILY PROTEIN-RELATED"/>
    <property type="match status" value="1"/>
</dbReference>
<dbReference type="FunFam" id="3.40.50.12650:FF:000006">
    <property type="entry name" value="DNA ligase"/>
    <property type="match status" value="1"/>
</dbReference>
<dbReference type="GO" id="GO:0003684">
    <property type="term" value="F:damaged DNA binding"/>
    <property type="evidence" value="ECO:0007669"/>
    <property type="project" value="TreeGrafter"/>
</dbReference>
<keyword evidence="3" id="KW-0227">DNA damage</keyword>
<feature type="domain" description="DNA repair metallo-beta-lactamase" evidence="6">
    <location>
        <begin position="277"/>
        <end position="378"/>
    </location>
</feature>
<accession>A0A3S3R1K5</accession>
<name>A0A3S3R1K5_9MAGN</name>
<dbReference type="Pfam" id="PF07522">
    <property type="entry name" value="DRMBL"/>
    <property type="match status" value="1"/>
</dbReference>
<evidence type="ECO:0000313" key="8">
    <source>
        <dbReference type="Proteomes" id="UP000283530"/>
    </source>
</evidence>
<reference evidence="7 8" key="1">
    <citation type="journal article" date="2019" name="Nat. Plants">
        <title>Stout camphor tree genome fills gaps in understanding of flowering plant genome evolution.</title>
        <authorList>
            <person name="Chaw S.M."/>
            <person name="Liu Y.C."/>
            <person name="Wu Y.W."/>
            <person name="Wang H.Y."/>
            <person name="Lin C.I."/>
            <person name="Wu C.S."/>
            <person name="Ke H.M."/>
            <person name="Chang L.Y."/>
            <person name="Hsu C.Y."/>
            <person name="Yang H.T."/>
            <person name="Sudianto E."/>
            <person name="Hsu M.H."/>
            <person name="Wu K.P."/>
            <person name="Wang L.N."/>
            <person name="Leebens-Mack J.H."/>
            <person name="Tsai I.J."/>
        </authorList>
    </citation>
    <scope>NUCLEOTIDE SEQUENCE [LARGE SCALE GENOMIC DNA]</scope>
    <source>
        <strain evidence="8">cv. Chaw 1501</strain>
        <tissue evidence="7">Young leaves</tissue>
    </source>
</reference>
<evidence type="ECO:0000256" key="3">
    <source>
        <dbReference type="ARBA" id="ARBA00022763"/>
    </source>
</evidence>
<evidence type="ECO:0000256" key="2">
    <source>
        <dbReference type="ARBA" id="ARBA00010304"/>
    </source>
</evidence>
<dbReference type="InterPro" id="IPR036866">
    <property type="entry name" value="RibonucZ/Hydroxyglut_hydro"/>
</dbReference>
<comment type="similarity">
    <text evidence="2">Belongs to the DNA repair metallo-beta-lactamase (DRMBL) family.</text>
</comment>
<dbReference type="OrthoDB" id="206088at2759"/>
<dbReference type="Gene3D" id="3.40.50.12650">
    <property type="match status" value="1"/>
</dbReference>
<dbReference type="GO" id="GO:0005634">
    <property type="term" value="C:nucleus"/>
    <property type="evidence" value="ECO:0007669"/>
    <property type="project" value="UniProtKB-SubCell"/>
</dbReference>
<dbReference type="AlphaFoldDB" id="A0A3S3R1K5"/>
<proteinExistence type="inferred from homology"/>
<dbReference type="Gene3D" id="3.60.15.10">
    <property type="entry name" value="Ribonuclease Z/Hydroxyacylglutathione hydrolase-like"/>
    <property type="match status" value="1"/>
</dbReference>
<comment type="subcellular location">
    <subcellularLocation>
        <location evidence="1">Nucleus</location>
    </subcellularLocation>
</comment>
<dbReference type="PANTHER" id="PTHR23240">
    <property type="entry name" value="DNA CROSS-LINK REPAIR PROTEIN PSO2/SNM1-RELATED"/>
    <property type="match status" value="1"/>
</dbReference>
<dbReference type="STRING" id="337451.A0A3S3R1K5"/>
<dbReference type="GO" id="GO:0035312">
    <property type="term" value="F:5'-3' DNA exonuclease activity"/>
    <property type="evidence" value="ECO:0007669"/>
    <property type="project" value="TreeGrafter"/>
</dbReference>
<sequence>MSTTPQSPPPKTLTLTSSTLFLNACNSLSDLSPQNPLPHSFNLLSRHSPLPPIPPNFPQSNLIPKTLFVVDAFRSSGDFSVSYLLSHFHADHYAGLGPNWSRGMIFCSAITARLLVESLKVSPLFVSPLPLNQTVQIDGCEVTLVDANHCPRCRPVPVQGERYVHSGDFRFCDSMKTDPAIVDFVGADGVFLDTTYCNPKFVFPSQDESMRYIVETVERIRDEKEGLGKSVLFLVATYVVGKERILVEIARQCNCLVYVDGRKMEILRALGFGDCGVFTEDASASNVHVIGWNLLGETWPYFRPNFVKMKEIMAERGYSKAVGFVPTGWMYETKRDGFSVRTKDSCEIHLVPYSEHSSYDELREYVKFLRPKRVIPTVGLDVGKLDSKHAVAMQKHFSGLVDEMAIKHEFLMGFHQMTLETDEKDGGLVLMLVQMRK</sequence>
<keyword evidence="5" id="KW-0539">Nucleus</keyword>
<evidence type="ECO:0000256" key="4">
    <source>
        <dbReference type="ARBA" id="ARBA00023204"/>
    </source>
</evidence>